<organism evidence="1 2">
    <name type="scientific">Streptomyces albidoflavus</name>
    <dbReference type="NCBI Taxonomy" id="1886"/>
    <lineage>
        <taxon>Bacteria</taxon>
        <taxon>Bacillati</taxon>
        <taxon>Actinomycetota</taxon>
        <taxon>Actinomycetes</taxon>
        <taxon>Kitasatosporales</taxon>
        <taxon>Streptomycetaceae</taxon>
        <taxon>Streptomyces</taxon>
        <taxon>Streptomyces albidoflavus group</taxon>
    </lineage>
</organism>
<dbReference type="AlphaFoldDB" id="A0AA37BVV1"/>
<dbReference type="EMBL" id="BNDZ01000003">
    <property type="protein sequence ID" value="GHI44728.1"/>
    <property type="molecule type" value="Genomic_DNA"/>
</dbReference>
<sequence>MDAVLPTAQTLTHWIDTHDYHPSGYPRELTLECPENPDAWVTELQTPVTTPSPADA</sequence>
<comment type="caution">
    <text evidence="1">The sequence shown here is derived from an EMBL/GenBank/DDBJ whole genome shotgun (WGS) entry which is preliminary data.</text>
</comment>
<evidence type="ECO:0000313" key="2">
    <source>
        <dbReference type="Proteomes" id="UP001051844"/>
    </source>
</evidence>
<dbReference type="Proteomes" id="UP001051844">
    <property type="component" value="Unassembled WGS sequence"/>
</dbReference>
<gene>
    <name evidence="1" type="ORF">ScoT_09020</name>
</gene>
<reference evidence="1" key="1">
    <citation type="submission" date="2022-09" db="EMBL/GenBank/DDBJ databases">
        <title>Whole genome shotgun sequence of Streptomyces albidoflavus NBRC 12854.</title>
        <authorList>
            <person name="Komaki H."/>
            <person name="Tamura T."/>
        </authorList>
    </citation>
    <scope>NUCLEOTIDE SEQUENCE</scope>
    <source>
        <strain evidence="1">NBRC 12854</strain>
    </source>
</reference>
<evidence type="ECO:0000313" key="1">
    <source>
        <dbReference type="EMBL" id="GHI44728.1"/>
    </source>
</evidence>
<proteinExistence type="predicted"/>
<protein>
    <submittedName>
        <fullName evidence="1">Uncharacterized protein</fullName>
    </submittedName>
</protein>
<name>A0AA37BVV1_9ACTN</name>
<dbReference type="InterPro" id="IPR011256">
    <property type="entry name" value="Reg_factor_effector_dom_sf"/>
</dbReference>
<dbReference type="SUPFAM" id="SSF55136">
    <property type="entry name" value="Probable bacterial effector-binding domain"/>
    <property type="match status" value="1"/>
</dbReference>
<accession>A0AA37BVV1</accession>
<dbReference type="Gene3D" id="3.20.80.10">
    <property type="entry name" value="Regulatory factor, effector binding domain"/>
    <property type="match status" value="1"/>
</dbReference>